<name>A0A1H3EZ48_9GAMM</name>
<dbReference type="GO" id="GO:0043565">
    <property type="term" value="F:sequence-specific DNA binding"/>
    <property type="evidence" value="ECO:0007669"/>
    <property type="project" value="InterPro"/>
</dbReference>
<evidence type="ECO:0000256" key="3">
    <source>
        <dbReference type="ARBA" id="ARBA00023163"/>
    </source>
</evidence>
<evidence type="ECO:0000313" key="6">
    <source>
        <dbReference type="EMBL" id="SDX84066.1"/>
    </source>
</evidence>
<dbReference type="PANTHER" id="PTHR46796">
    <property type="entry name" value="HTH-TYPE TRANSCRIPTIONAL ACTIVATOR RHAS-RELATED"/>
    <property type="match status" value="1"/>
</dbReference>
<sequence length="270" mass="30101">MPSAIRLIPLDNMTKHHDHDFHQIVVGLSGNAEFEIEGLGGSIAALSGCIVPANHVHYYEGIGENRQLILDLPLDSHAMTGPNRELARLFDAPRFFALDEPLRLYMDFLTRELAQSHSQSGAPQTTTGDMLATTFLGCLYTRLHPHLPSRQARRLDIKALDRFIQRHLHRRLTVADLAAEACLSEAHFSECFRAQTGLTPYQYLLRQRLGTARYLLTTTDQPLSEIAASTGFANQSALSHAFRRAYNHPPSELRRMPAASNQGLAISRAP</sequence>
<reference evidence="6 7" key="1">
    <citation type="submission" date="2016-10" db="EMBL/GenBank/DDBJ databases">
        <authorList>
            <person name="de Groot N.N."/>
        </authorList>
    </citation>
    <scope>NUCLEOTIDE SEQUENCE [LARGE SCALE GENOMIC DNA]</scope>
    <source>
        <strain evidence="6 7">DSM 19219</strain>
    </source>
</reference>
<organism evidence="6 7">
    <name type="scientific">Aidingimonas halophila</name>
    <dbReference type="NCBI Taxonomy" id="574349"/>
    <lineage>
        <taxon>Bacteria</taxon>
        <taxon>Pseudomonadati</taxon>
        <taxon>Pseudomonadota</taxon>
        <taxon>Gammaproteobacteria</taxon>
        <taxon>Oceanospirillales</taxon>
        <taxon>Halomonadaceae</taxon>
        <taxon>Aidingimonas</taxon>
    </lineage>
</organism>
<evidence type="ECO:0000256" key="1">
    <source>
        <dbReference type="ARBA" id="ARBA00023015"/>
    </source>
</evidence>
<dbReference type="SMART" id="SM00342">
    <property type="entry name" value="HTH_ARAC"/>
    <property type="match status" value="1"/>
</dbReference>
<dbReference type="PROSITE" id="PS01124">
    <property type="entry name" value="HTH_ARAC_FAMILY_2"/>
    <property type="match status" value="1"/>
</dbReference>
<dbReference type="STRING" id="574349.SAMN05443545_107299"/>
<accession>A0A1H3EZ48</accession>
<keyword evidence="3" id="KW-0804">Transcription</keyword>
<evidence type="ECO:0000256" key="2">
    <source>
        <dbReference type="ARBA" id="ARBA00023125"/>
    </source>
</evidence>
<keyword evidence="1" id="KW-0805">Transcription regulation</keyword>
<evidence type="ECO:0000256" key="4">
    <source>
        <dbReference type="SAM" id="MobiDB-lite"/>
    </source>
</evidence>
<gene>
    <name evidence="6" type="ORF">SAMN05443545_107299</name>
</gene>
<evidence type="ECO:0000259" key="5">
    <source>
        <dbReference type="PROSITE" id="PS01124"/>
    </source>
</evidence>
<dbReference type="Gene3D" id="1.10.10.60">
    <property type="entry name" value="Homeodomain-like"/>
    <property type="match status" value="1"/>
</dbReference>
<dbReference type="Proteomes" id="UP000198500">
    <property type="component" value="Unassembled WGS sequence"/>
</dbReference>
<feature type="region of interest" description="Disordered" evidence="4">
    <location>
        <begin position="249"/>
        <end position="270"/>
    </location>
</feature>
<evidence type="ECO:0000313" key="7">
    <source>
        <dbReference type="Proteomes" id="UP000198500"/>
    </source>
</evidence>
<dbReference type="SUPFAM" id="SSF46689">
    <property type="entry name" value="Homeodomain-like"/>
    <property type="match status" value="2"/>
</dbReference>
<proteinExistence type="predicted"/>
<keyword evidence="7" id="KW-1185">Reference proteome</keyword>
<dbReference type="AlphaFoldDB" id="A0A1H3EZ48"/>
<dbReference type="OrthoDB" id="5740883at2"/>
<dbReference type="InterPro" id="IPR018060">
    <property type="entry name" value="HTH_AraC"/>
</dbReference>
<dbReference type="Pfam" id="PF12833">
    <property type="entry name" value="HTH_18"/>
    <property type="match status" value="1"/>
</dbReference>
<dbReference type="InterPro" id="IPR009057">
    <property type="entry name" value="Homeodomain-like_sf"/>
</dbReference>
<dbReference type="RefSeq" id="WP_092571129.1">
    <property type="nucleotide sequence ID" value="NZ_BMXH01000006.1"/>
</dbReference>
<feature type="domain" description="HTH araC/xylS-type" evidence="5">
    <location>
        <begin position="158"/>
        <end position="256"/>
    </location>
</feature>
<dbReference type="EMBL" id="FNNI01000007">
    <property type="protein sequence ID" value="SDX84066.1"/>
    <property type="molecule type" value="Genomic_DNA"/>
</dbReference>
<dbReference type="GO" id="GO:0003700">
    <property type="term" value="F:DNA-binding transcription factor activity"/>
    <property type="evidence" value="ECO:0007669"/>
    <property type="project" value="InterPro"/>
</dbReference>
<protein>
    <submittedName>
        <fullName evidence="6">Transcriptional regulator, AraC family</fullName>
    </submittedName>
</protein>
<dbReference type="InterPro" id="IPR050204">
    <property type="entry name" value="AraC_XylS_family_regulators"/>
</dbReference>
<keyword evidence="2" id="KW-0238">DNA-binding</keyword>
<dbReference type="PROSITE" id="PS00041">
    <property type="entry name" value="HTH_ARAC_FAMILY_1"/>
    <property type="match status" value="1"/>
</dbReference>
<dbReference type="InterPro" id="IPR018062">
    <property type="entry name" value="HTH_AraC-typ_CS"/>
</dbReference>
<dbReference type="PANTHER" id="PTHR46796:SF10">
    <property type="entry name" value="TRANSCRIPTIONAL ACTIVATOR FEAR"/>
    <property type="match status" value="1"/>
</dbReference>